<gene>
    <name evidence="1" type="ORF">HD597_000685</name>
</gene>
<evidence type="ECO:0008006" key="3">
    <source>
        <dbReference type="Google" id="ProtNLM"/>
    </source>
</evidence>
<dbReference type="EMBL" id="JAMZEB010000001">
    <property type="protein sequence ID" value="MCP2353665.1"/>
    <property type="molecule type" value="Genomic_DNA"/>
</dbReference>
<evidence type="ECO:0000313" key="2">
    <source>
        <dbReference type="Proteomes" id="UP001139648"/>
    </source>
</evidence>
<accession>A0A9X2JZE3</accession>
<dbReference type="AlphaFoldDB" id="A0A9X2JZE3"/>
<sequence>MIIPWSELPIASAAEALPVLEKGVDQDWSRRAADTSWTARDLLDHIVLGVVGYAALLIARPADRYTSLWASNDPHAPIQLRIESIDIAAHLLSLTVRGTAPGVRAFHPWGTSDASGFTAMAALEILVHSHDLARTLGYGWSPPDVLAAQVVERLFPNAPKGHAPGQTLLWCTGRIALPGVPQLPREQWQWYGEVRD</sequence>
<keyword evidence="2" id="KW-1185">Reference proteome</keyword>
<evidence type="ECO:0000313" key="1">
    <source>
        <dbReference type="EMBL" id="MCP2353665.1"/>
    </source>
</evidence>
<name>A0A9X2JZE3_9ACTN</name>
<dbReference type="SUPFAM" id="SSF109854">
    <property type="entry name" value="DinB/YfiT-like putative metalloenzymes"/>
    <property type="match status" value="1"/>
</dbReference>
<reference evidence="1" key="1">
    <citation type="submission" date="2022-06" db="EMBL/GenBank/DDBJ databases">
        <title>Sequencing the genomes of 1000 actinobacteria strains.</title>
        <authorList>
            <person name="Klenk H.-P."/>
        </authorList>
    </citation>
    <scope>NUCLEOTIDE SEQUENCE</scope>
    <source>
        <strain evidence="1">DSM 46694</strain>
    </source>
</reference>
<dbReference type="Proteomes" id="UP001139648">
    <property type="component" value="Unassembled WGS sequence"/>
</dbReference>
<dbReference type="InterPro" id="IPR034660">
    <property type="entry name" value="DinB/YfiT-like"/>
</dbReference>
<proteinExistence type="predicted"/>
<organism evidence="1 2">
    <name type="scientific">Nonomuraea thailandensis</name>
    <dbReference type="NCBI Taxonomy" id="1188745"/>
    <lineage>
        <taxon>Bacteria</taxon>
        <taxon>Bacillati</taxon>
        <taxon>Actinomycetota</taxon>
        <taxon>Actinomycetes</taxon>
        <taxon>Streptosporangiales</taxon>
        <taxon>Streptosporangiaceae</taxon>
        <taxon>Nonomuraea</taxon>
    </lineage>
</organism>
<protein>
    <recommendedName>
        <fullName evidence="3">Mycothiol-dependent maleylpyruvate isomerase metal-binding domain-containing protein</fullName>
    </recommendedName>
</protein>
<dbReference type="RefSeq" id="WP_253740191.1">
    <property type="nucleotide sequence ID" value="NZ_BAABKA010000084.1"/>
</dbReference>
<comment type="caution">
    <text evidence="1">The sequence shown here is derived from an EMBL/GenBank/DDBJ whole genome shotgun (WGS) entry which is preliminary data.</text>
</comment>